<protein>
    <submittedName>
        <fullName evidence="1">Uncharacterized protein</fullName>
    </submittedName>
</protein>
<dbReference type="RefSeq" id="WP_343792980.1">
    <property type="nucleotide sequence ID" value="NZ_BAAAEU010000024.1"/>
</dbReference>
<gene>
    <name evidence="1" type="ORF">GCM10009105_32220</name>
</gene>
<sequence>MIVDHKTGKIAKVEPITIMELFGARPDPNGAADVANGRFAMAGGMPSQRTAEMLDALASAAHNTALAIRVVAKRLGGKAMEERLGPVIELLSAATASDQIGNPNEAMKKLKRGEALG</sequence>
<proteinExistence type="predicted"/>
<dbReference type="EMBL" id="BAAAEU010000024">
    <property type="protein sequence ID" value="GAA0721678.1"/>
    <property type="molecule type" value="Genomic_DNA"/>
</dbReference>
<accession>A0ABN1IUM0</accession>
<keyword evidence="2" id="KW-1185">Reference proteome</keyword>
<evidence type="ECO:0000313" key="2">
    <source>
        <dbReference type="Proteomes" id="UP001501523"/>
    </source>
</evidence>
<name>A0ABN1IUM0_9GAMM</name>
<organism evidence="1 2">
    <name type="scientific">Dokdonella soli</name>
    <dbReference type="NCBI Taxonomy" id="529810"/>
    <lineage>
        <taxon>Bacteria</taxon>
        <taxon>Pseudomonadati</taxon>
        <taxon>Pseudomonadota</taxon>
        <taxon>Gammaproteobacteria</taxon>
        <taxon>Lysobacterales</taxon>
        <taxon>Rhodanobacteraceae</taxon>
        <taxon>Dokdonella</taxon>
    </lineage>
</organism>
<reference evidence="1 2" key="1">
    <citation type="journal article" date="2019" name="Int. J. Syst. Evol. Microbiol.">
        <title>The Global Catalogue of Microorganisms (GCM) 10K type strain sequencing project: providing services to taxonomists for standard genome sequencing and annotation.</title>
        <authorList>
            <consortium name="The Broad Institute Genomics Platform"/>
            <consortium name="The Broad Institute Genome Sequencing Center for Infectious Disease"/>
            <person name="Wu L."/>
            <person name="Ma J."/>
        </authorList>
    </citation>
    <scope>NUCLEOTIDE SEQUENCE [LARGE SCALE GENOMIC DNA]</scope>
    <source>
        <strain evidence="1 2">JCM 15421</strain>
    </source>
</reference>
<comment type="caution">
    <text evidence="1">The sequence shown here is derived from an EMBL/GenBank/DDBJ whole genome shotgun (WGS) entry which is preliminary data.</text>
</comment>
<evidence type="ECO:0000313" key="1">
    <source>
        <dbReference type="EMBL" id="GAA0721678.1"/>
    </source>
</evidence>
<dbReference type="Proteomes" id="UP001501523">
    <property type="component" value="Unassembled WGS sequence"/>
</dbReference>